<feature type="transmembrane region" description="Helical" evidence="7">
    <location>
        <begin position="98"/>
        <end position="117"/>
    </location>
</feature>
<reference evidence="8" key="1">
    <citation type="submission" date="2020-10" db="EMBL/GenBank/DDBJ databases">
        <authorList>
            <person name="Gilroy R."/>
        </authorList>
    </citation>
    <scope>NUCLEOTIDE SEQUENCE</scope>
    <source>
        <strain evidence="8">CHK33-4379</strain>
    </source>
</reference>
<evidence type="ECO:0008006" key="10">
    <source>
        <dbReference type="Google" id="ProtNLM"/>
    </source>
</evidence>
<gene>
    <name evidence="8" type="ORF">IAC39_02065</name>
</gene>
<dbReference type="InterPro" id="IPR003667">
    <property type="entry name" value="NqrDE/RnfAE"/>
</dbReference>
<organism evidence="8 9">
    <name type="scientific">Candidatus Faeciplasma pullistercoris</name>
    <dbReference type="NCBI Taxonomy" id="2840800"/>
    <lineage>
        <taxon>Bacteria</taxon>
        <taxon>Bacillati</taxon>
        <taxon>Bacillota</taxon>
        <taxon>Clostridia</taxon>
        <taxon>Eubacteriales</taxon>
        <taxon>Oscillospiraceae</taxon>
        <taxon>Oscillospiraceae incertae sedis</taxon>
        <taxon>Candidatus Faeciplasma</taxon>
    </lineage>
</organism>
<reference evidence="8" key="2">
    <citation type="journal article" date="2021" name="PeerJ">
        <title>Extensive microbial diversity within the chicken gut microbiome revealed by metagenomics and culture.</title>
        <authorList>
            <person name="Gilroy R."/>
            <person name="Ravi A."/>
            <person name="Getino M."/>
            <person name="Pursley I."/>
            <person name="Horton D.L."/>
            <person name="Alikhan N.F."/>
            <person name="Baker D."/>
            <person name="Gharbi K."/>
            <person name="Hall N."/>
            <person name="Watson M."/>
            <person name="Adriaenssens E.M."/>
            <person name="Foster-Nyarko E."/>
            <person name="Jarju S."/>
            <person name="Secka A."/>
            <person name="Antonio M."/>
            <person name="Oren A."/>
            <person name="Chaudhuri R.R."/>
            <person name="La Ragione R."/>
            <person name="Hildebrand F."/>
            <person name="Pallen M.J."/>
        </authorList>
    </citation>
    <scope>NUCLEOTIDE SEQUENCE</scope>
    <source>
        <strain evidence="8">CHK33-4379</strain>
    </source>
</reference>
<dbReference type="PIRSF" id="PIRSF006102">
    <property type="entry name" value="NQR_DE"/>
    <property type="match status" value="1"/>
</dbReference>
<dbReference type="GO" id="GO:0012505">
    <property type="term" value="C:endomembrane system"/>
    <property type="evidence" value="ECO:0007669"/>
    <property type="project" value="UniProtKB-SubCell"/>
</dbReference>
<dbReference type="PANTHER" id="PTHR30586:SF0">
    <property type="entry name" value="ION-TRANSLOCATING OXIDOREDUCTASE COMPLEX SUBUNIT E"/>
    <property type="match status" value="1"/>
</dbReference>
<keyword evidence="4" id="KW-1278">Translocase</keyword>
<comment type="subcellular location">
    <subcellularLocation>
        <location evidence="1">Endomembrane system</location>
        <topology evidence="1">Multi-pass membrane protein</topology>
    </subcellularLocation>
</comment>
<comment type="caution">
    <text evidence="8">The sequence shown here is derived from an EMBL/GenBank/DDBJ whole genome shotgun (WGS) entry which is preliminary data.</text>
</comment>
<evidence type="ECO:0000256" key="4">
    <source>
        <dbReference type="ARBA" id="ARBA00022967"/>
    </source>
</evidence>
<feature type="transmembrane region" description="Helical" evidence="7">
    <location>
        <begin position="66"/>
        <end position="86"/>
    </location>
</feature>
<evidence type="ECO:0000256" key="3">
    <source>
        <dbReference type="ARBA" id="ARBA00022692"/>
    </source>
</evidence>
<evidence type="ECO:0000256" key="5">
    <source>
        <dbReference type="ARBA" id="ARBA00022989"/>
    </source>
</evidence>
<name>A0A9D1GT00_9FIRM</name>
<feature type="transmembrane region" description="Helical" evidence="7">
    <location>
        <begin position="27"/>
        <end position="54"/>
    </location>
</feature>
<evidence type="ECO:0000256" key="1">
    <source>
        <dbReference type="ARBA" id="ARBA00004127"/>
    </source>
</evidence>
<evidence type="ECO:0000256" key="6">
    <source>
        <dbReference type="ARBA" id="ARBA00023136"/>
    </source>
</evidence>
<feature type="transmembrane region" description="Helical" evidence="7">
    <location>
        <begin position="168"/>
        <end position="190"/>
    </location>
</feature>
<evidence type="ECO:0000313" key="8">
    <source>
        <dbReference type="EMBL" id="HIT58489.1"/>
    </source>
</evidence>
<keyword evidence="3 7" id="KW-0812">Transmembrane</keyword>
<feature type="transmembrane region" description="Helical" evidence="7">
    <location>
        <begin position="129"/>
        <end position="148"/>
    </location>
</feature>
<keyword evidence="6 7" id="KW-0472">Membrane</keyword>
<sequence length="205" mass="22436">MNENSRVSVAGKEAFLTSNALLSSGSIIAPAVVVATGFMQSLALCIVFSIVTYVTIAVCSFVPRKLVYTVRIILYTFVASLVYVPVSIMMEGIMPVQYAALGIYAPLLITNSLITVKAEAKFYRLKRDYMLELAGFYVFGYDIALLFFGTVRELLANGGLMGSRILPLAVPSMSTVFGGFMLLAVMSALFRWIVRLSIKRGEQPK</sequence>
<protein>
    <recommendedName>
        <fullName evidence="10">Electron transport complex RsxE subunit</fullName>
    </recommendedName>
</protein>
<dbReference type="PANTHER" id="PTHR30586">
    <property type="entry name" value="ELECTRON TRANSPORT COMPLEX PROTEIN RNFE"/>
    <property type="match status" value="1"/>
</dbReference>
<dbReference type="Pfam" id="PF02508">
    <property type="entry name" value="Rnf-Nqr"/>
    <property type="match status" value="1"/>
</dbReference>
<evidence type="ECO:0000256" key="7">
    <source>
        <dbReference type="SAM" id="Phobius"/>
    </source>
</evidence>
<dbReference type="EMBL" id="DVLL01000010">
    <property type="protein sequence ID" value="HIT58489.1"/>
    <property type="molecule type" value="Genomic_DNA"/>
</dbReference>
<keyword evidence="5 7" id="KW-1133">Transmembrane helix</keyword>
<evidence type="ECO:0000256" key="2">
    <source>
        <dbReference type="ARBA" id="ARBA00022448"/>
    </source>
</evidence>
<dbReference type="Proteomes" id="UP000824136">
    <property type="component" value="Unassembled WGS sequence"/>
</dbReference>
<proteinExistence type="predicted"/>
<dbReference type="AlphaFoldDB" id="A0A9D1GT00"/>
<keyword evidence="2" id="KW-0813">Transport</keyword>
<accession>A0A9D1GT00</accession>
<evidence type="ECO:0000313" key="9">
    <source>
        <dbReference type="Proteomes" id="UP000824136"/>
    </source>
</evidence>
<dbReference type="GO" id="GO:0005886">
    <property type="term" value="C:plasma membrane"/>
    <property type="evidence" value="ECO:0007669"/>
    <property type="project" value="TreeGrafter"/>
</dbReference>